<comment type="caution">
    <text evidence="8">The sequence shown here is derived from an EMBL/GenBank/DDBJ whole genome shotgun (WGS) entry which is preliminary data.</text>
</comment>
<dbReference type="FunFam" id="3.40.30.10:FF:000107">
    <property type="entry name" value="Protein disulfide-isomerase 5-2"/>
    <property type="match status" value="1"/>
</dbReference>
<organism evidence="8 9">
    <name type="scientific">Olea europaea subsp. europaea</name>
    <dbReference type="NCBI Taxonomy" id="158383"/>
    <lineage>
        <taxon>Eukaryota</taxon>
        <taxon>Viridiplantae</taxon>
        <taxon>Streptophyta</taxon>
        <taxon>Embryophyta</taxon>
        <taxon>Tracheophyta</taxon>
        <taxon>Spermatophyta</taxon>
        <taxon>Magnoliopsida</taxon>
        <taxon>eudicotyledons</taxon>
        <taxon>Gunneridae</taxon>
        <taxon>Pentapetalae</taxon>
        <taxon>asterids</taxon>
        <taxon>lamiids</taxon>
        <taxon>Lamiales</taxon>
        <taxon>Oleaceae</taxon>
        <taxon>Oleeae</taxon>
        <taxon>Olea</taxon>
    </lineage>
</organism>
<evidence type="ECO:0000256" key="3">
    <source>
        <dbReference type="ARBA" id="ARBA00023157"/>
    </source>
</evidence>
<comment type="similarity">
    <text evidence="1">Belongs to the protein disulfide isomerase family.</text>
</comment>
<evidence type="ECO:0000256" key="4">
    <source>
        <dbReference type="ARBA" id="ARBA00023284"/>
    </source>
</evidence>
<dbReference type="PROSITE" id="PS51352">
    <property type="entry name" value="THIOREDOXIN_2"/>
    <property type="match status" value="1"/>
</dbReference>
<dbReference type="InterPro" id="IPR017937">
    <property type="entry name" value="Thioredoxin_CS"/>
</dbReference>
<gene>
    <name evidence="8" type="ORF">OLEA9_A034629</name>
</gene>
<dbReference type="GO" id="GO:0006457">
    <property type="term" value="P:protein folding"/>
    <property type="evidence" value="ECO:0007669"/>
    <property type="project" value="TreeGrafter"/>
</dbReference>
<dbReference type="SUPFAM" id="SSF52833">
    <property type="entry name" value="Thioredoxin-like"/>
    <property type="match status" value="1"/>
</dbReference>
<keyword evidence="4" id="KW-0676">Redox-active center</keyword>
<dbReference type="Proteomes" id="UP000594638">
    <property type="component" value="Unassembled WGS sequence"/>
</dbReference>
<dbReference type="PRINTS" id="PR00421">
    <property type="entry name" value="THIOREDOXIN"/>
</dbReference>
<evidence type="ECO:0000313" key="9">
    <source>
        <dbReference type="Proteomes" id="UP000594638"/>
    </source>
</evidence>
<dbReference type="Pfam" id="PF00085">
    <property type="entry name" value="Thioredoxin"/>
    <property type="match status" value="1"/>
</dbReference>
<sequence length="436" mass="49097">MLPLIHVLLLFSSLLSFSPSISASQEHQFKVDGKVLELEESDFDSVISTFDYILVNFYAPWCGYCKRLAPELDKAAPVLAGLKQPIIVAKIDADKYKRLASKHEIDGYPTLKMFIHGVPSDYYGPRKADLLVQFLKKFIAPDVAILNSDSAISEFVDAAGTHFPIFMGFGLNESVISNLAVKYKKKAWFSVAKDFSDAIMTKYDFDKVPALASIHTAQKEQSIFYGPFEEQFLENCIKQNLFPLALPINEDTLQLLKDDDRKIVLSIVQDEADEKSLGLIRILKAAASANRDLIFGYVGVKQWEDFTESFEVDKKTKLPKMIVWDGNEKYFSIIGSESIEETDIGTQISRFLEDYREGNVIQKRITGLSFIDFIGSQMGIRLVFMIIFVVAVMILILTIGKEEPPRVGRRDQVDHGGSSVSQKEAIELLRATDKED</sequence>
<keyword evidence="5" id="KW-1133">Transmembrane helix</keyword>
<proteinExistence type="inferred from homology"/>
<feature type="chain" id="PRO_5035853613" evidence="6">
    <location>
        <begin position="24"/>
        <end position="436"/>
    </location>
</feature>
<keyword evidence="2 6" id="KW-0732">Signal</keyword>
<dbReference type="OrthoDB" id="74910at2759"/>
<dbReference type="GO" id="GO:0005783">
    <property type="term" value="C:endoplasmic reticulum"/>
    <property type="evidence" value="ECO:0007669"/>
    <property type="project" value="TreeGrafter"/>
</dbReference>
<evidence type="ECO:0000259" key="7">
    <source>
        <dbReference type="PROSITE" id="PS51352"/>
    </source>
</evidence>
<reference evidence="8 9" key="1">
    <citation type="submission" date="2019-12" db="EMBL/GenBank/DDBJ databases">
        <authorList>
            <person name="Alioto T."/>
            <person name="Alioto T."/>
            <person name="Gomez Garrido J."/>
        </authorList>
    </citation>
    <scope>NUCLEOTIDE SEQUENCE [LARGE SCALE GENOMIC DNA]</scope>
</reference>
<dbReference type="Gramene" id="OE9A034629T4">
    <property type="protein sequence ID" value="OE9A034629C4"/>
    <property type="gene ID" value="OE9A034629"/>
</dbReference>
<keyword evidence="9" id="KW-1185">Reference proteome</keyword>
<dbReference type="GO" id="GO:0034976">
    <property type="term" value="P:response to endoplasmic reticulum stress"/>
    <property type="evidence" value="ECO:0007669"/>
    <property type="project" value="TreeGrafter"/>
</dbReference>
<keyword evidence="8" id="KW-0413">Isomerase</keyword>
<feature type="domain" description="Thioredoxin" evidence="7">
    <location>
        <begin position="12"/>
        <end position="140"/>
    </location>
</feature>
<evidence type="ECO:0000256" key="5">
    <source>
        <dbReference type="SAM" id="Phobius"/>
    </source>
</evidence>
<dbReference type="GO" id="GO:0003756">
    <property type="term" value="F:protein disulfide isomerase activity"/>
    <property type="evidence" value="ECO:0007669"/>
    <property type="project" value="TreeGrafter"/>
</dbReference>
<keyword evidence="5" id="KW-0472">Membrane</keyword>
<feature type="signal peptide" evidence="6">
    <location>
        <begin position="1"/>
        <end position="23"/>
    </location>
</feature>
<dbReference type="Pfam" id="PF13848">
    <property type="entry name" value="Thioredoxin_6"/>
    <property type="match status" value="1"/>
</dbReference>
<evidence type="ECO:0000256" key="2">
    <source>
        <dbReference type="ARBA" id="ARBA00022729"/>
    </source>
</evidence>
<protein>
    <submittedName>
        <fullName evidence="8">Disulfide isomerase-like 5-2</fullName>
    </submittedName>
</protein>
<evidence type="ECO:0000256" key="6">
    <source>
        <dbReference type="SAM" id="SignalP"/>
    </source>
</evidence>
<dbReference type="InterPro" id="IPR036249">
    <property type="entry name" value="Thioredoxin-like_sf"/>
</dbReference>
<keyword evidence="3" id="KW-1015">Disulfide bond</keyword>
<dbReference type="Gene3D" id="3.40.30.10">
    <property type="entry name" value="Glutaredoxin"/>
    <property type="match status" value="2"/>
</dbReference>
<dbReference type="InterPro" id="IPR013766">
    <property type="entry name" value="Thioredoxin_domain"/>
</dbReference>
<name>A0A8S0U1Y6_OLEEU</name>
<accession>A0A8S0U1Y6</accession>
<evidence type="ECO:0000256" key="1">
    <source>
        <dbReference type="ARBA" id="ARBA00006347"/>
    </source>
</evidence>
<keyword evidence="5" id="KW-0812">Transmembrane</keyword>
<dbReference type="PANTHER" id="PTHR18929">
    <property type="entry name" value="PROTEIN DISULFIDE ISOMERASE"/>
    <property type="match status" value="1"/>
</dbReference>
<evidence type="ECO:0000313" key="8">
    <source>
        <dbReference type="EMBL" id="CAA3012919.1"/>
    </source>
</evidence>
<dbReference type="AlphaFoldDB" id="A0A8S0U1Y6"/>
<dbReference type="EMBL" id="CACTIH010007417">
    <property type="protein sequence ID" value="CAA3012919.1"/>
    <property type="molecule type" value="Genomic_DNA"/>
</dbReference>
<feature type="transmembrane region" description="Helical" evidence="5">
    <location>
        <begin position="378"/>
        <end position="400"/>
    </location>
</feature>
<dbReference type="PANTHER" id="PTHR18929:SF218">
    <property type="entry name" value="PROTEIN DISULFIDE-ISOMERASE 5-2"/>
    <property type="match status" value="1"/>
</dbReference>
<dbReference type="CDD" id="cd02961">
    <property type="entry name" value="PDI_a_family"/>
    <property type="match status" value="1"/>
</dbReference>
<dbReference type="PROSITE" id="PS00194">
    <property type="entry name" value="THIOREDOXIN_1"/>
    <property type="match status" value="1"/>
</dbReference>